<gene>
    <name evidence="2" type="ORF">LCGC14_2632420</name>
</gene>
<dbReference type="Gene3D" id="3.90.820.10">
    <property type="entry name" value="Structural Genomics, Unknown Function 30-nov-00 1gh9 Mol_id"/>
    <property type="match status" value="1"/>
</dbReference>
<name>A0A0F9AME8_9ZZZZ</name>
<evidence type="ECO:0000259" key="1">
    <source>
        <dbReference type="Pfam" id="PF09082"/>
    </source>
</evidence>
<dbReference type="AlphaFoldDB" id="A0A0F9AME8"/>
<dbReference type="SUPFAM" id="SSF57821">
    <property type="entry name" value="Hypothetical protein MTH1184"/>
    <property type="match status" value="1"/>
</dbReference>
<evidence type="ECO:0000313" key="2">
    <source>
        <dbReference type="EMBL" id="KKK99470.1"/>
    </source>
</evidence>
<dbReference type="Pfam" id="PF09082">
    <property type="entry name" value="DUF1922"/>
    <property type="match status" value="1"/>
</dbReference>
<proteinExistence type="predicted"/>
<dbReference type="InterPro" id="IPR036304">
    <property type="entry name" value="MTH1184"/>
</dbReference>
<comment type="caution">
    <text evidence="2">The sequence shown here is derived from an EMBL/GenBank/DDBJ whole genome shotgun (WGS) entry which is preliminary data.</text>
</comment>
<dbReference type="InterPro" id="IPR015166">
    <property type="entry name" value="DUF1922"/>
</dbReference>
<feature type="non-terminal residue" evidence="2">
    <location>
        <position position="1"/>
    </location>
</feature>
<protein>
    <recommendedName>
        <fullName evidence="1">DUF1922 domain-containing protein</fullName>
    </recommendedName>
</protein>
<sequence>EEMTWKRDETPYIIFPCNKCGQNMYAKETQKSKKCLRCGRSHIVSRIKNLGEMVKGMTSAVELVKQKQNGLAVRELGNQPEFRTSSDFKITNKISPNKPVFSEFQVKDNEGNEDDYLDTFRLMLLELSKSYKEFPLYIIEIMADNYNIPNTELKILIRNFQKKGILIRLYNYSYKIKQGYFKKEY</sequence>
<feature type="domain" description="DUF1922" evidence="1">
    <location>
        <begin position="12"/>
        <end position="68"/>
    </location>
</feature>
<reference evidence="2" key="1">
    <citation type="journal article" date="2015" name="Nature">
        <title>Complex archaea that bridge the gap between prokaryotes and eukaryotes.</title>
        <authorList>
            <person name="Spang A."/>
            <person name="Saw J.H."/>
            <person name="Jorgensen S.L."/>
            <person name="Zaremba-Niedzwiedzka K."/>
            <person name="Martijn J."/>
            <person name="Lind A.E."/>
            <person name="van Eijk R."/>
            <person name="Schleper C."/>
            <person name="Guy L."/>
            <person name="Ettema T.J."/>
        </authorList>
    </citation>
    <scope>NUCLEOTIDE SEQUENCE</scope>
</reference>
<organism evidence="2">
    <name type="scientific">marine sediment metagenome</name>
    <dbReference type="NCBI Taxonomy" id="412755"/>
    <lineage>
        <taxon>unclassified sequences</taxon>
        <taxon>metagenomes</taxon>
        <taxon>ecological metagenomes</taxon>
    </lineage>
</organism>
<accession>A0A0F9AME8</accession>
<dbReference type="EMBL" id="LAZR01045191">
    <property type="protein sequence ID" value="KKK99470.1"/>
    <property type="molecule type" value="Genomic_DNA"/>
</dbReference>